<evidence type="ECO:0000313" key="11">
    <source>
        <dbReference type="EMBL" id="CAD7228020.1"/>
    </source>
</evidence>
<evidence type="ECO:0000256" key="6">
    <source>
        <dbReference type="ARBA" id="ARBA00022840"/>
    </source>
</evidence>
<comment type="similarity">
    <text evidence="9">Belongs to the protein kinase superfamily. Ser/Thr protein kinase family. MAP kinase subfamily.</text>
</comment>
<feature type="compositionally biased region" description="Basic and acidic residues" evidence="10">
    <location>
        <begin position="435"/>
        <end position="451"/>
    </location>
</feature>
<dbReference type="InterPro" id="IPR011009">
    <property type="entry name" value="Kinase-like_dom_sf"/>
</dbReference>
<dbReference type="PROSITE" id="PS50011">
    <property type="entry name" value="PROTEIN_KINASE_DOM"/>
    <property type="match status" value="1"/>
</dbReference>
<evidence type="ECO:0000256" key="10">
    <source>
        <dbReference type="SAM" id="MobiDB-lite"/>
    </source>
</evidence>
<keyword evidence="5 9" id="KW-0418">Kinase</keyword>
<protein>
    <recommendedName>
        <fullName evidence="1 9">Mitogen-activated protein kinase</fullName>
        <ecNumber evidence="1 9">2.7.11.24</ecNumber>
    </recommendedName>
</protein>
<accession>A0A7R8WFL5</accession>
<feature type="region of interest" description="Disordered" evidence="10">
    <location>
        <begin position="435"/>
        <end position="526"/>
    </location>
</feature>
<name>A0A7R8WFL5_9CRUS</name>
<dbReference type="PROSITE" id="PS01351">
    <property type="entry name" value="MAPK"/>
    <property type="match status" value="1"/>
</dbReference>
<evidence type="ECO:0000256" key="4">
    <source>
        <dbReference type="ARBA" id="ARBA00022741"/>
    </source>
</evidence>
<evidence type="ECO:0000256" key="3">
    <source>
        <dbReference type="ARBA" id="ARBA00022679"/>
    </source>
</evidence>
<proteinExistence type="inferred from homology"/>
<comment type="activity regulation">
    <text evidence="9">Activated by threonine and tyrosine phosphorylation.</text>
</comment>
<dbReference type="OrthoDB" id="192887at2759"/>
<sequence length="629" mass="69723">MGTQKQNVNVHSQDATESLEPHIISRYVPEKRVGKGAYGIVYRTHDVVTRKTVAVKKIFDAFRNATDAQRTFREISFLLAFNGHENIVRLLNIHKAINRRDLYLIFEYVPTDLHTMIKKNRLNGRQRQYIVYQLLKAVRFMHSADVLHRDLKPSNILLDASCNVKVCDFGLARSLVDADASSSSSGTDGLDPSVEAMTEYVATRWYRAPEILVGCKQYTKGVDIWSVGCIFAEMLLGEAVFPGSSALHQVELILAVIPPPSPEEIESFRSPYAATLIEKALFASAPSRLLGGFQDLLPHSSKEACDLLESLLVFAPSKRMTASEAVLHPYVAYFHRGSRFSGGDRLCPRKVVPCLKDEIQLPVGAYRKRIMEIADSLPREGCSGGTEWDQGNRRTSVESLRHCIVDGQPTLTRDATEDGIITGYEVTDRLPFKKSLDLPREEKSPVWKPRESPPPPPPANEVSLHNGGKATTSPKLTSSASPAVQLRPGRSKHRSLHSRKQRAISFVDFSRKTPSNQGQPEPTLMNRRSLGSSLALAFDKAMQNSSSGAVAPVSASKKSSQPTRLLQRERSIASINGSCQTESFAGFPWMQPTGKKYAPVVNSHLQGTPLVPPTSVSLLTELKQRVFRR</sequence>
<keyword evidence="2 9" id="KW-0723">Serine/threonine-protein kinase</keyword>
<dbReference type="GO" id="GO:0004707">
    <property type="term" value="F:MAP kinase activity"/>
    <property type="evidence" value="ECO:0007669"/>
    <property type="project" value="UniProtKB-EC"/>
</dbReference>
<keyword evidence="4 9" id="KW-0547">Nucleotide-binding</keyword>
<dbReference type="Gene3D" id="1.10.510.10">
    <property type="entry name" value="Transferase(Phosphotransferase) domain 1"/>
    <property type="match status" value="1"/>
</dbReference>
<dbReference type="AlphaFoldDB" id="A0A7R8WFL5"/>
<keyword evidence="6 9" id="KW-0067">ATP-binding</keyword>
<dbReference type="Gene3D" id="3.30.200.20">
    <property type="entry name" value="Phosphorylase Kinase, domain 1"/>
    <property type="match status" value="1"/>
</dbReference>
<gene>
    <name evidence="11" type="ORF">CTOB1V02_LOCUS5912</name>
</gene>
<feature type="compositionally biased region" description="Low complexity" evidence="10">
    <location>
        <begin position="545"/>
        <end position="560"/>
    </location>
</feature>
<feature type="compositionally biased region" description="Polar residues" evidence="10">
    <location>
        <begin position="469"/>
        <end position="482"/>
    </location>
</feature>
<keyword evidence="3 9" id="KW-0808">Transferase</keyword>
<comment type="catalytic activity">
    <reaction evidence="7 9">
        <text>L-threonyl-[protein] + ATP = O-phospho-L-threonyl-[protein] + ADP + H(+)</text>
        <dbReference type="Rhea" id="RHEA:46608"/>
        <dbReference type="Rhea" id="RHEA-COMP:11060"/>
        <dbReference type="Rhea" id="RHEA-COMP:11605"/>
        <dbReference type="ChEBI" id="CHEBI:15378"/>
        <dbReference type="ChEBI" id="CHEBI:30013"/>
        <dbReference type="ChEBI" id="CHEBI:30616"/>
        <dbReference type="ChEBI" id="CHEBI:61977"/>
        <dbReference type="ChEBI" id="CHEBI:456216"/>
        <dbReference type="EC" id="2.7.11.24"/>
    </reaction>
</comment>
<evidence type="ECO:0000256" key="5">
    <source>
        <dbReference type="ARBA" id="ARBA00022777"/>
    </source>
</evidence>
<dbReference type="PROSITE" id="PS00107">
    <property type="entry name" value="PROTEIN_KINASE_ATP"/>
    <property type="match status" value="1"/>
</dbReference>
<dbReference type="GO" id="GO:0036064">
    <property type="term" value="C:ciliary basal body"/>
    <property type="evidence" value="ECO:0007669"/>
    <property type="project" value="UniProtKB-ARBA"/>
</dbReference>
<dbReference type="InterPro" id="IPR003527">
    <property type="entry name" value="MAP_kinase_CS"/>
</dbReference>
<evidence type="ECO:0000256" key="7">
    <source>
        <dbReference type="ARBA" id="ARBA00047592"/>
    </source>
</evidence>
<keyword evidence="9" id="KW-0460">Magnesium</keyword>
<evidence type="ECO:0000256" key="9">
    <source>
        <dbReference type="RuleBase" id="RU361165"/>
    </source>
</evidence>
<dbReference type="FunFam" id="1.10.510.10:FF:000238">
    <property type="entry name" value="Mitogen-activated protein kinase"/>
    <property type="match status" value="1"/>
</dbReference>
<dbReference type="InterPro" id="IPR050117">
    <property type="entry name" value="MAPK"/>
</dbReference>
<dbReference type="PANTHER" id="PTHR24055">
    <property type="entry name" value="MITOGEN-ACTIVATED PROTEIN KINASE"/>
    <property type="match status" value="1"/>
</dbReference>
<dbReference type="InterPro" id="IPR017441">
    <property type="entry name" value="Protein_kinase_ATP_BS"/>
</dbReference>
<dbReference type="SUPFAM" id="SSF56112">
    <property type="entry name" value="Protein kinase-like (PK-like)"/>
    <property type="match status" value="1"/>
</dbReference>
<comment type="catalytic activity">
    <reaction evidence="8">
        <text>L-seryl-[protein] + ATP = O-phospho-L-seryl-[protein] + ADP + H(+)</text>
        <dbReference type="Rhea" id="RHEA:17989"/>
        <dbReference type="Rhea" id="RHEA-COMP:9863"/>
        <dbReference type="Rhea" id="RHEA-COMP:11604"/>
        <dbReference type="ChEBI" id="CHEBI:15378"/>
        <dbReference type="ChEBI" id="CHEBI:29999"/>
        <dbReference type="ChEBI" id="CHEBI:30616"/>
        <dbReference type="ChEBI" id="CHEBI:83421"/>
        <dbReference type="ChEBI" id="CHEBI:456216"/>
        <dbReference type="EC" id="2.7.11.24"/>
    </reaction>
</comment>
<dbReference type="PROSITE" id="PS00108">
    <property type="entry name" value="PROTEIN_KINASE_ST"/>
    <property type="match status" value="1"/>
</dbReference>
<organism evidence="11">
    <name type="scientific">Cyprideis torosa</name>
    <dbReference type="NCBI Taxonomy" id="163714"/>
    <lineage>
        <taxon>Eukaryota</taxon>
        <taxon>Metazoa</taxon>
        <taxon>Ecdysozoa</taxon>
        <taxon>Arthropoda</taxon>
        <taxon>Crustacea</taxon>
        <taxon>Oligostraca</taxon>
        <taxon>Ostracoda</taxon>
        <taxon>Podocopa</taxon>
        <taxon>Podocopida</taxon>
        <taxon>Cytherocopina</taxon>
        <taxon>Cytheroidea</taxon>
        <taxon>Cytherideidae</taxon>
        <taxon>Cyprideis</taxon>
    </lineage>
</organism>
<evidence type="ECO:0000256" key="2">
    <source>
        <dbReference type="ARBA" id="ARBA00022527"/>
    </source>
</evidence>
<dbReference type="EMBL" id="OB661346">
    <property type="protein sequence ID" value="CAD7228020.1"/>
    <property type="molecule type" value="Genomic_DNA"/>
</dbReference>
<evidence type="ECO:0000256" key="8">
    <source>
        <dbReference type="ARBA" id="ARBA00048312"/>
    </source>
</evidence>
<dbReference type="FunFam" id="3.30.200.20:FF:000166">
    <property type="entry name" value="Mitogen-activated protein kinase"/>
    <property type="match status" value="1"/>
</dbReference>
<evidence type="ECO:0000256" key="1">
    <source>
        <dbReference type="ARBA" id="ARBA00012411"/>
    </source>
</evidence>
<reference evidence="11" key="1">
    <citation type="submission" date="2020-11" db="EMBL/GenBank/DDBJ databases">
        <authorList>
            <person name="Tran Van P."/>
        </authorList>
    </citation>
    <scope>NUCLEOTIDE SEQUENCE</scope>
</reference>
<comment type="cofactor">
    <cofactor evidence="9">
        <name>Mg(2+)</name>
        <dbReference type="ChEBI" id="CHEBI:18420"/>
    </cofactor>
</comment>
<dbReference type="SMART" id="SM00220">
    <property type="entry name" value="S_TKc"/>
    <property type="match status" value="1"/>
</dbReference>
<dbReference type="EC" id="2.7.11.24" evidence="1 9"/>
<dbReference type="GO" id="GO:0005524">
    <property type="term" value="F:ATP binding"/>
    <property type="evidence" value="ECO:0007669"/>
    <property type="project" value="UniProtKB-UniRule"/>
</dbReference>
<dbReference type="Pfam" id="PF00069">
    <property type="entry name" value="Pkinase"/>
    <property type="match status" value="1"/>
</dbReference>
<feature type="compositionally biased region" description="Basic residues" evidence="10">
    <location>
        <begin position="489"/>
        <end position="502"/>
    </location>
</feature>
<dbReference type="InterPro" id="IPR000719">
    <property type="entry name" value="Prot_kinase_dom"/>
</dbReference>
<dbReference type="InterPro" id="IPR008271">
    <property type="entry name" value="Ser/Thr_kinase_AS"/>
</dbReference>
<feature type="region of interest" description="Disordered" evidence="10">
    <location>
        <begin position="545"/>
        <end position="566"/>
    </location>
</feature>